<feature type="region of interest" description="Disordered" evidence="1">
    <location>
        <begin position="1"/>
        <end position="134"/>
    </location>
</feature>
<dbReference type="EMBL" id="KE504514">
    <property type="protein sequence ID" value="EPS92518.1"/>
    <property type="molecule type" value="Genomic_DNA"/>
</dbReference>
<accession>S8DMG2</accession>
<proteinExistence type="predicted"/>
<sequence>MPGGSVQSSGESTGEEALVQPGPPWDTGTRTTQGVSTLHPMLDDDYQMHDTRPEPSEVTDTNVPHTYSSSHHHHPAITSTTNTQALDHGVQSSSLHEAGYGGRELSRNEESTSTSDASFPPPTRPGNYQTHDVSLGPSRYTAAYASQTQLRTRDRSPPPSLPAATDTTTTQVSDNGLALLNFSQEPWSCGPERSVDARASPRQGPTFFPPTRGEDHLTHHADPSTHVSGNGPVALSSTHPTVPTSTSAAGAPVAGPSRLPETAPISGDSPADGYLPDDAATSPHPEISVNGGEWFFLATSPTEQYPFLVQKLADRLLM</sequence>
<protein>
    <submittedName>
        <fullName evidence="2">Uncharacterized protein</fullName>
    </submittedName>
</protein>
<name>S8DMG2_FOMSC</name>
<feature type="compositionally biased region" description="Polar residues" evidence="1">
    <location>
        <begin position="1"/>
        <end position="12"/>
    </location>
</feature>
<evidence type="ECO:0000313" key="3">
    <source>
        <dbReference type="Proteomes" id="UP000015241"/>
    </source>
</evidence>
<dbReference type="HOGENOM" id="CLU_874474_0_0_1"/>
<evidence type="ECO:0000313" key="2">
    <source>
        <dbReference type="EMBL" id="EPS92518.1"/>
    </source>
</evidence>
<feature type="compositionally biased region" description="Basic and acidic residues" evidence="1">
    <location>
        <begin position="212"/>
        <end position="223"/>
    </location>
</feature>
<organism evidence="2 3">
    <name type="scientific">Fomitopsis schrenkii</name>
    <name type="common">Brown rot fungus</name>
    <dbReference type="NCBI Taxonomy" id="2126942"/>
    <lineage>
        <taxon>Eukaryota</taxon>
        <taxon>Fungi</taxon>
        <taxon>Dikarya</taxon>
        <taxon>Basidiomycota</taxon>
        <taxon>Agaricomycotina</taxon>
        <taxon>Agaricomycetes</taxon>
        <taxon>Polyporales</taxon>
        <taxon>Fomitopsis</taxon>
    </lineage>
</organism>
<keyword evidence="3" id="KW-1185">Reference proteome</keyword>
<feature type="region of interest" description="Disordered" evidence="1">
    <location>
        <begin position="184"/>
        <end position="288"/>
    </location>
</feature>
<dbReference type="InParanoid" id="S8DMG2"/>
<evidence type="ECO:0000256" key="1">
    <source>
        <dbReference type="SAM" id="MobiDB-lite"/>
    </source>
</evidence>
<feature type="compositionally biased region" description="Polar residues" evidence="1">
    <location>
        <begin position="58"/>
        <end position="67"/>
    </location>
</feature>
<feature type="region of interest" description="Disordered" evidence="1">
    <location>
        <begin position="146"/>
        <end position="170"/>
    </location>
</feature>
<reference evidence="2 3" key="1">
    <citation type="journal article" date="2012" name="Science">
        <title>The Paleozoic origin of enzymatic lignin decomposition reconstructed from 31 fungal genomes.</title>
        <authorList>
            <person name="Floudas D."/>
            <person name="Binder M."/>
            <person name="Riley R."/>
            <person name="Barry K."/>
            <person name="Blanchette R.A."/>
            <person name="Henrissat B."/>
            <person name="Martinez A.T."/>
            <person name="Otillar R."/>
            <person name="Spatafora J.W."/>
            <person name="Yadav J.S."/>
            <person name="Aerts A."/>
            <person name="Benoit I."/>
            <person name="Boyd A."/>
            <person name="Carlson A."/>
            <person name="Copeland A."/>
            <person name="Coutinho P.M."/>
            <person name="de Vries R.P."/>
            <person name="Ferreira P."/>
            <person name="Findley K."/>
            <person name="Foster B."/>
            <person name="Gaskell J."/>
            <person name="Glotzer D."/>
            <person name="Gorecki P."/>
            <person name="Heitman J."/>
            <person name="Hesse C."/>
            <person name="Hori C."/>
            <person name="Igarashi K."/>
            <person name="Jurgens J.A."/>
            <person name="Kallen N."/>
            <person name="Kersten P."/>
            <person name="Kohler A."/>
            <person name="Kuees U."/>
            <person name="Kumar T.K.A."/>
            <person name="Kuo A."/>
            <person name="LaButti K."/>
            <person name="Larrondo L.F."/>
            <person name="Lindquist E."/>
            <person name="Ling A."/>
            <person name="Lombard V."/>
            <person name="Lucas S."/>
            <person name="Lundell T."/>
            <person name="Martin R."/>
            <person name="McLaughlin D.J."/>
            <person name="Morgenstern I."/>
            <person name="Morin E."/>
            <person name="Murat C."/>
            <person name="Nagy L.G."/>
            <person name="Nolan M."/>
            <person name="Ohm R.A."/>
            <person name="Patyshakuliyeva A."/>
            <person name="Rokas A."/>
            <person name="Ruiz-Duenas F.J."/>
            <person name="Sabat G."/>
            <person name="Salamov A."/>
            <person name="Samejima M."/>
            <person name="Schmutz J."/>
            <person name="Slot J.C."/>
            <person name="St John F."/>
            <person name="Stenlid J."/>
            <person name="Sun H."/>
            <person name="Sun S."/>
            <person name="Syed K."/>
            <person name="Tsang A."/>
            <person name="Wiebenga A."/>
            <person name="Young D."/>
            <person name="Pisabarro A."/>
            <person name="Eastwood D.C."/>
            <person name="Martin F."/>
            <person name="Cullen D."/>
            <person name="Grigoriev I.V."/>
            <person name="Hibbett D.S."/>
        </authorList>
    </citation>
    <scope>NUCLEOTIDE SEQUENCE</scope>
    <source>
        <strain evidence="3">FP-58527</strain>
    </source>
</reference>
<feature type="compositionally biased region" description="Polar residues" evidence="1">
    <location>
        <begin position="77"/>
        <end position="95"/>
    </location>
</feature>
<dbReference type="AlphaFoldDB" id="S8DMG2"/>
<feature type="compositionally biased region" description="Low complexity" evidence="1">
    <location>
        <begin position="236"/>
        <end position="247"/>
    </location>
</feature>
<gene>
    <name evidence="2" type="ORF">FOMPIDRAFT_1056793</name>
</gene>
<dbReference type="Proteomes" id="UP000015241">
    <property type="component" value="Unassembled WGS sequence"/>
</dbReference>
<feature type="compositionally biased region" description="Basic and acidic residues" evidence="1">
    <location>
        <begin position="46"/>
        <end position="55"/>
    </location>
</feature>